<evidence type="ECO:0000256" key="3">
    <source>
        <dbReference type="ARBA" id="ARBA00022603"/>
    </source>
</evidence>
<feature type="domain" description="Methyltransferase small N-terminal" evidence="7">
    <location>
        <begin position="10"/>
        <end position="153"/>
    </location>
</feature>
<dbReference type="AlphaFoldDB" id="A0A1I1FGF3"/>
<evidence type="ECO:0000259" key="7">
    <source>
        <dbReference type="Pfam" id="PF08468"/>
    </source>
</evidence>
<evidence type="ECO:0000259" key="6">
    <source>
        <dbReference type="Pfam" id="PF05175"/>
    </source>
</evidence>
<keyword evidence="2" id="KW-0698">rRNA processing</keyword>
<keyword evidence="4 8" id="KW-0808">Transferase</keyword>
<evidence type="ECO:0000256" key="1">
    <source>
        <dbReference type="ARBA" id="ARBA00022490"/>
    </source>
</evidence>
<dbReference type="Pfam" id="PF08468">
    <property type="entry name" value="MTS_N"/>
    <property type="match status" value="1"/>
</dbReference>
<protein>
    <submittedName>
        <fullName evidence="8">16S rRNA (Guanine1207-N2)-methyltransferase</fullName>
    </submittedName>
</protein>
<evidence type="ECO:0000313" key="9">
    <source>
        <dbReference type="Proteomes" id="UP000199058"/>
    </source>
</evidence>
<dbReference type="InterPro" id="IPR013675">
    <property type="entry name" value="Mtase_sm_N"/>
</dbReference>
<dbReference type="RefSeq" id="WP_091960117.1">
    <property type="nucleotide sequence ID" value="NZ_FOLH01000002.1"/>
</dbReference>
<evidence type="ECO:0000256" key="5">
    <source>
        <dbReference type="ARBA" id="ARBA00022691"/>
    </source>
</evidence>
<dbReference type="CDD" id="cd02440">
    <property type="entry name" value="AdoMet_MTases"/>
    <property type="match status" value="1"/>
</dbReference>
<dbReference type="SUPFAM" id="SSF53335">
    <property type="entry name" value="S-adenosyl-L-methionine-dependent methyltransferases"/>
    <property type="match status" value="1"/>
</dbReference>
<evidence type="ECO:0000256" key="4">
    <source>
        <dbReference type="ARBA" id="ARBA00022679"/>
    </source>
</evidence>
<dbReference type="InterPro" id="IPR007848">
    <property type="entry name" value="Small_mtfrase_dom"/>
</dbReference>
<dbReference type="PROSITE" id="PS00092">
    <property type="entry name" value="N6_MTASE"/>
    <property type="match status" value="1"/>
</dbReference>
<sequence length="353" mass="38575">MSSAACPRGQLLLRHLPDWLDQPLTLIAAAADFQLQPLVTPGFFNQKTRVWTSDWRLASTAQRLDLESYFISQQAPTEVDGRLVLLWPKAKGEGYWWLQQLADLAIQQFYLLGENQGGVKAAAKLLAEAGLQVSKLDSARRCSLYIVQATQPLGELLPLQPATTWLEGPAGLQLFNQPGVFSQNKVDEGSALLLETLEREVSQLPSTGKLLDLGCGTGLLGAWFLSQRPAWQLLATDVNGFALLATRKTLEANGLQGQCLAADVYTGLDDACAPASLDLILSNPPFHTGRGTDYGPAERLIKQAPAWLKPGGELRIVANRFLPYPDLLDAAFGSFTRLAETGKFTVYQARKTR</sequence>
<evidence type="ECO:0000313" key="8">
    <source>
        <dbReference type="EMBL" id="SFB98361.1"/>
    </source>
</evidence>
<dbReference type="GO" id="GO:0003676">
    <property type="term" value="F:nucleic acid binding"/>
    <property type="evidence" value="ECO:0007669"/>
    <property type="project" value="InterPro"/>
</dbReference>
<dbReference type="EMBL" id="FOLH01000002">
    <property type="protein sequence ID" value="SFB98361.1"/>
    <property type="molecule type" value="Genomic_DNA"/>
</dbReference>
<dbReference type="InterPro" id="IPR002052">
    <property type="entry name" value="DNA_methylase_N6_adenine_CS"/>
</dbReference>
<keyword evidence="5" id="KW-0949">S-adenosyl-L-methionine</keyword>
<keyword evidence="1" id="KW-0963">Cytoplasm</keyword>
<feature type="domain" description="Methyltransferase small" evidence="6">
    <location>
        <begin position="172"/>
        <end position="348"/>
    </location>
</feature>
<dbReference type="Proteomes" id="UP000199058">
    <property type="component" value="Unassembled WGS sequence"/>
</dbReference>
<keyword evidence="3 8" id="KW-0489">Methyltransferase</keyword>
<dbReference type="Gene3D" id="3.40.50.150">
    <property type="entry name" value="Vaccinia Virus protein VP39"/>
    <property type="match status" value="2"/>
</dbReference>
<gene>
    <name evidence="8" type="ORF">SAMN05660443_0994</name>
</gene>
<dbReference type="Pfam" id="PF05175">
    <property type="entry name" value="MTS"/>
    <property type="match status" value="1"/>
</dbReference>
<reference evidence="8 9" key="1">
    <citation type="submission" date="2016-10" db="EMBL/GenBank/DDBJ databases">
        <authorList>
            <person name="de Groot N.N."/>
        </authorList>
    </citation>
    <scope>NUCLEOTIDE SEQUENCE [LARGE SCALE GENOMIC DNA]</scope>
    <source>
        <strain evidence="8 9">DSM 18438</strain>
    </source>
</reference>
<dbReference type="PANTHER" id="PTHR47816">
    <property type="entry name" value="RIBOSOMAL RNA SMALL SUBUNIT METHYLTRANSFERASE C"/>
    <property type="match status" value="1"/>
</dbReference>
<evidence type="ECO:0000256" key="2">
    <source>
        <dbReference type="ARBA" id="ARBA00022552"/>
    </source>
</evidence>
<dbReference type="GO" id="GO:0008990">
    <property type="term" value="F:rRNA (guanine-N2-)-methyltransferase activity"/>
    <property type="evidence" value="ECO:0007669"/>
    <property type="project" value="InterPro"/>
</dbReference>
<accession>A0A1I1FGF3</accession>
<organism evidence="8 9">
    <name type="scientific">Marinospirillum celere</name>
    <dbReference type="NCBI Taxonomy" id="1122252"/>
    <lineage>
        <taxon>Bacteria</taxon>
        <taxon>Pseudomonadati</taxon>
        <taxon>Pseudomonadota</taxon>
        <taxon>Gammaproteobacteria</taxon>
        <taxon>Oceanospirillales</taxon>
        <taxon>Oceanospirillaceae</taxon>
        <taxon>Marinospirillum</taxon>
    </lineage>
</organism>
<dbReference type="InterPro" id="IPR029063">
    <property type="entry name" value="SAM-dependent_MTases_sf"/>
</dbReference>
<dbReference type="PANTHER" id="PTHR47816:SF4">
    <property type="entry name" value="RIBOSOMAL RNA SMALL SUBUNIT METHYLTRANSFERASE C"/>
    <property type="match status" value="1"/>
</dbReference>
<name>A0A1I1FGF3_9GAMM</name>
<dbReference type="InterPro" id="IPR046977">
    <property type="entry name" value="RsmC/RlmG"/>
</dbReference>
<dbReference type="OrthoDB" id="29650at2"/>
<proteinExistence type="predicted"/>
<keyword evidence="9" id="KW-1185">Reference proteome</keyword>
<dbReference type="STRING" id="1122252.SAMN05660443_0994"/>